<organism evidence="2 3">
    <name type="scientific">Candidatus Nitronauta litoralis</name>
    <dbReference type="NCBI Taxonomy" id="2705533"/>
    <lineage>
        <taxon>Bacteria</taxon>
        <taxon>Pseudomonadati</taxon>
        <taxon>Nitrospinota/Tectimicrobiota group</taxon>
        <taxon>Nitrospinota</taxon>
        <taxon>Nitrospinia</taxon>
        <taxon>Nitrospinales</taxon>
        <taxon>Nitrospinaceae</taxon>
        <taxon>Candidatus Nitronauta</taxon>
    </lineage>
</organism>
<protein>
    <submittedName>
        <fullName evidence="2">Zinc ribbon domain-containing protein</fullName>
    </submittedName>
</protein>
<reference evidence="2 3" key="1">
    <citation type="submission" date="2020-02" db="EMBL/GenBank/DDBJ databases">
        <title>Genomic and physiological characterization of two novel Nitrospinaceae genera.</title>
        <authorList>
            <person name="Mueller A.J."/>
            <person name="Jung M.-Y."/>
            <person name="Strachan C.R."/>
            <person name="Herbold C.W."/>
            <person name="Kirkegaard R.H."/>
            <person name="Daims H."/>
        </authorList>
    </citation>
    <scope>NUCLEOTIDE SEQUENCE [LARGE SCALE GENOMIC DNA]</scope>
    <source>
        <strain evidence="2">EB</strain>
    </source>
</reference>
<accession>A0A7T0BTW7</accession>
<evidence type="ECO:0000259" key="1">
    <source>
        <dbReference type="Pfam" id="PF05099"/>
    </source>
</evidence>
<dbReference type="KEGG" id="nli:G3M70_00045"/>
<dbReference type="EMBL" id="CP048685">
    <property type="protein sequence ID" value="QPJ60367.1"/>
    <property type="molecule type" value="Genomic_DNA"/>
</dbReference>
<name>A0A7T0BTW7_9BACT</name>
<sequence length="416" mass="47870">MVSEPIPFLANIALVAFVDGSISSSELGQIEAIRKELKIKKSDFNSALKLVEQNNHHLMLVGTFADQVKNLELMLRVAYADDDLEPKEASLIVSFCKLINITQVQLNKIKKEVLSNLKECGRLCPKCKISLDASAKFCKECGLEFAEPVIEKNIEFDIPKSGLAIEFADSSAASFQNALKIAKSLNGFKSCLKNKKNWYLASYKSGDLNESLELVEALSGIRNKNVYVDGKKEVWNEVFGFSWCATQRATAYRPDEYCFGKEDNRLNPWGCKQARMEWTDWANWFEFGSWEKKGISKKKNYWKFDKEKIGHELRSNLFRFRFCPHISYEILEESIRQLPEIIEPEAENDWDYNRDYEQTPGAIKIVLKEKEDGYVYTDEYWARGVRPKGLKGLEMLLKKVFLKLGLDKNKVEKLLK</sequence>
<evidence type="ECO:0000313" key="2">
    <source>
        <dbReference type="EMBL" id="QPJ60367.1"/>
    </source>
</evidence>
<dbReference type="InterPro" id="IPR029024">
    <property type="entry name" value="TerB-like"/>
</dbReference>
<dbReference type="SUPFAM" id="SSF158682">
    <property type="entry name" value="TerB-like"/>
    <property type="match status" value="1"/>
</dbReference>
<gene>
    <name evidence="2" type="ORF">G3M70_00045</name>
</gene>
<dbReference type="AlphaFoldDB" id="A0A7T0BTW7"/>
<proteinExistence type="predicted"/>
<dbReference type="Proteomes" id="UP000594688">
    <property type="component" value="Chromosome"/>
</dbReference>
<dbReference type="Gene3D" id="1.10.3680.10">
    <property type="entry name" value="TerB-like"/>
    <property type="match status" value="1"/>
</dbReference>
<dbReference type="CDD" id="cd07177">
    <property type="entry name" value="terB_like"/>
    <property type="match status" value="1"/>
</dbReference>
<dbReference type="Pfam" id="PF05099">
    <property type="entry name" value="TerB"/>
    <property type="match status" value="1"/>
</dbReference>
<dbReference type="InterPro" id="IPR007791">
    <property type="entry name" value="DjlA_N"/>
</dbReference>
<feature type="domain" description="Co-chaperone DjlA N-terminal" evidence="1">
    <location>
        <begin position="10"/>
        <end position="110"/>
    </location>
</feature>
<evidence type="ECO:0000313" key="3">
    <source>
        <dbReference type="Proteomes" id="UP000594688"/>
    </source>
</evidence>